<protein>
    <recommendedName>
        <fullName evidence="4">O-antigen ligase-like membrane protein</fullName>
    </recommendedName>
</protein>
<evidence type="ECO:0000313" key="2">
    <source>
        <dbReference type="EMBL" id="TWI55052.1"/>
    </source>
</evidence>
<dbReference type="EMBL" id="VLKY01000005">
    <property type="protein sequence ID" value="TWI55052.1"/>
    <property type="molecule type" value="Genomic_DNA"/>
</dbReference>
<feature type="transmembrane region" description="Helical" evidence="1">
    <location>
        <begin position="358"/>
        <end position="378"/>
    </location>
</feature>
<keyword evidence="1" id="KW-0812">Transmembrane</keyword>
<feature type="transmembrane region" description="Helical" evidence="1">
    <location>
        <begin position="241"/>
        <end position="261"/>
    </location>
</feature>
<sequence>METARKNSNIAFCALLFIILTLHFSIFEKAPQNPIGIKYVSELYLTVCMGFSFLFLLGTVNARNKQDYNLVMGLGLFSTFIFMFLPALFADLFYGQPLVYGLIEERRVLFCFSFVLLLYMGKRVGASEFEKTILAVGLLAVALSWLSYFDILPDLRDRTDMDLSRPDRASVGATVLIISYCLCIYFWGKGKSPLDGQPRHKMNYLILAALYFATLVFVTQTRQVLLVCAIFTLLCLKQKSIIFVALGLLIITPFMINPHLLEALGVNVDFYMQSAQEGATDNVRESTIAQIFDHLSRYNWEPSGSLSLMWNNGFKSYFSYYFFLSDVGVIGTLFRFGFLAPAVITVTLFLYAKIAKKLNANLDFTLALFLAYLTIWPLQGLFEYQEGLTAFLFVIQALKTFYQSSTAMVLPSPVEEKSAALMS</sequence>
<dbReference type="AlphaFoldDB" id="A0A562QE73"/>
<keyword evidence="1" id="KW-1133">Transmembrane helix</keyword>
<organism evidence="2 3">
    <name type="scientific">Pseudomonas duriflava</name>
    <dbReference type="NCBI Taxonomy" id="459528"/>
    <lineage>
        <taxon>Bacteria</taxon>
        <taxon>Pseudomonadati</taxon>
        <taxon>Pseudomonadota</taxon>
        <taxon>Gammaproteobacteria</taxon>
        <taxon>Pseudomonadales</taxon>
        <taxon>Pseudomonadaceae</taxon>
        <taxon>Pseudomonas</taxon>
    </lineage>
</organism>
<reference evidence="2 3" key="1">
    <citation type="journal article" date="2015" name="Stand. Genomic Sci.">
        <title>Genomic Encyclopedia of Bacterial and Archaeal Type Strains, Phase III: the genomes of soil and plant-associated and newly described type strains.</title>
        <authorList>
            <person name="Whitman W.B."/>
            <person name="Woyke T."/>
            <person name="Klenk H.P."/>
            <person name="Zhou Y."/>
            <person name="Lilburn T.G."/>
            <person name="Beck B.J."/>
            <person name="De Vos P."/>
            <person name="Vandamme P."/>
            <person name="Eisen J.A."/>
            <person name="Garrity G."/>
            <person name="Hugenholtz P."/>
            <person name="Kyrpides N.C."/>
        </authorList>
    </citation>
    <scope>NUCLEOTIDE SEQUENCE [LARGE SCALE GENOMIC DNA]</scope>
    <source>
        <strain evidence="2 3">CGMCC 1.6858</strain>
    </source>
</reference>
<feature type="transmembrane region" description="Helical" evidence="1">
    <location>
        <begin position="208"/>
        <end position="234"/>
    </location>
</feature>
<accession>A0A562QE73</accession>
<evidence type="ECO:0008006" key="4">
    <source>
        <dbReference type="Google" id="ProtNLM"/>
    </source>
</evidence>
<evidence type="ECO:0000256" key="1">
    <source>
        <dbReference type="SAM" id="Phobius"/>
    </source>
</evidence>
<dbReference type="OrthoDB" id="6761315at2"/>
<dbReference type="Proteomes" id="UP000316905">
    <property type="component" value="Unassembled WGS sequence"/>
</dbReference>
<feature type="transmembrane region" description="Helical" evidence="1">
    <location>
        <begin position="132"/>
        <end position="149"/>
    </location>
</feature>
<comment type="caution">
    <text evidence="2">The sequence shown here is derived from an EMBL/GenBank/DDBJ whole genome shotgun (WGS) entry which is preliminary data.</text>
</comment>
<feature type="transmembrane region" description="Helical" evidence="1">
    <location>
        <begin position="6"/>
        <end position="27"/>
    </location>
</feature>
<name>A0A562QE73_9PSED</name>
<keyword evidence="3" id="KW-1185">Reference proteome</keyword>
<keyword evidence="1" id="KW-0472">Membrane</keyword>
<feature type="transmembrane region" description="Helical" evidence="1">
    <location>
        <begin position="318"/>
        <end position="351"/>
    </location>
</feature>
<evidence type="ECO:0000313" key="3">
    <source>
        <dbReference type="Proteomes" id="UP000316905"/>
    </source>
</evidence>
<feature type="transmembrane region" description="Helical" evidence="1">
    <location>
        <begin position="39"/>
        <end position="58"/>
    </location>
</feature>
<feature type="transmembrane region" description="Helical" evidence="1">
    <location>
        <begin position="169"/>
        <end position="188"/>
    </location>
</feature>
<gene>
    <name evidence="2" type="ORF">IQ22_01964</name>
</gene>
<proteinExistence type="predicted"/>
<feature type="transmembrane region" description="Helical" evidence="1">
    <location>
        <begin position="70"/>
        <end position="95"/>
    </location>
</feature>